<feature type="transmembrane region" description="Helical" evidence="5">
    <location>
        <begin position="80"/>
        <end position="105"/>
    </location>
</feature>
<comment type="subcellular location">
    <subcellularLocation>
        <location evidence="1">Membrane</location>
        <topology evidence="1">Multi-pass membrane protein</topology>
    </subcellularLocation>
</comment>
<sequence>MAGSEFVYYYYNPSLPAAVVFVVLFGLSGLAHVCQIVHSRTWYFVPFVIGCIFEAIGYIGRTLSAEEAPDFSKIPYILQSLLLLLGPTFFAASIYMVLARIIILLQAGHLSVVKPSWLTKMFVTGDVLSFLAQSGGGGMLANAKSKSATERAEWVIVAGLAIQIVFFGFFMLATLIFHTRIHSNPTQASRELQVPWKKLLCILYVTSVFIMIRSVFRIVEYIMGRGSELQDKEFWLYVFDASLMALTSMLFNGFHPGRVLRNTAATVKTEA</sequence>
<dbReference type="Proteomes" id="UP000277212">
    <property type="component" value="Unassembled WGS sequence"/>
</dbReference>
<evidence type="ECO:0000256" key="3">
    <source>
        <dbReference type="ARBA" id="ARBA00022989"/>
    </source>
</evidence>
<keyword evidence="4 5" id="KW-0472">Membrane</keyword>
<dbReference type="GO" id="GO:0016020">
    <property type="term" value="C:membrane"/>
    <property type="evidence" value="ECO:0007669"/>
    <property type="project" value="UniProtKB-SubCell"/>
</dbReference>
<gene>
    <name evidence="6" type="ORF">CDV36_011097</name>
</gene>
<organism evidence="6 7">
    <name type="scientific">Fusarium kuroshium</name>
    <dbReference type="NCBI Taxonomy" id="2010991"/>
    <lineage>
        <taxon>Eukaryota</taxon>
        <taxon>Fungi</taxon>
        <taxon>Dikarya</taxon>
        <taxon>Ascomycota</taxon>
        <taxon>Pezizomycotina</taxon>
        <taxon>Sordariomycetes</taxon>
        <taxon>Hypocreomycetidae</taxon>
        <taxon>Hypocreales</taxon>
        <taxon>Nectriaceae</taxon>
        <taxon>Fusarium</taxon>
        <taxon>Fusarium solani species complex</taxon>
    </lineage>
</organism>
<dbReference type="PANTHER" id="PTHR31465:SF35">
    <property type="entry name" value="RTA1 DOMAIN PROTEIN-RELATED"/>
    <property type="match status" value="1"/>
</dbReference>
<dbReference type="EMBL" id="NKUJ01000249">
    <property type="protein sequence ID" value="RMJ09268.1"/>
    <property type="molecule type" value="Genomic_DNA"/>
</dbReference>
<feature type="transmembrane region" description="Helical" evidence="5">
    <location>
        <begin position="234"/>
        <end position="254"/>
    </location>
</feature>
<dbReference type="PANTHER" id="PTHR31465">
    <property type="entry name" value="PROTEIN RTA1-RELATED"/>
    <property type="match status" value="1"/>
</dbReference>
<evidence type="ECO:0000256" key="2">
    <source>
        <dbReference type="ARBA" id="ARBA00022692"/>
    </source>
</evidence>
<feature type="transmembrane region" description="Helical" evidence="5">
    <location>
        <begin position="15"/>
        <end position="34"/>
    </location>
</feature>
<proteinExistence type="predicted"/>
<feature type="transmembrane region" description="Helical" evidence="5">
    <location>
        <begin position="199"/>
        <end position="219"/>
    </location>
</feature>
<reference evidence="6 7" key="1">
    <citation type="submission" date="2017-06" db="EMBL/GenBank/DDBJ databases">
        <title>Comparative genomic analysis of Ambrosia Fusariam Clade fungi.</title>
        <authorList>
            <person name="Stajich J.E."/>
            <person name="Carrillo J."/>
            <person name="Kijimoto T."/>
            <person name="Eskalen A."/>
            <person name="O'Donnell K."/>
            <person name="Kasson M."/>
        </authorList>
    </citation>
    <scope>NUCLEOTIDE SEQUENCE [LARGE SCALE GENOMIC DNA]</scope>
    <source>
        <strain evidence="6">UCR3666</strain>
    </source>
</reference>
<dbReference type="AlphaFoldDB" id="A0A3M2RVE7"/>
<dbReference type="Pfam" id="PF04479">
    <property type="entry name" value="RTA1"/>
    <property type="match status" value="1"/>
</dbReference>
<evidence type="ECO:0008006" key="8">
    <source>
        <dbReference type="Google" id="ProtNLM"/>
    </source>
</evidence>
<evidence type="ECO:0000313" key="7">
    <source>
        <dbReference type="Proteomes" id="UP000277212"/>
    </source>
</evidence>
<comment type="caution">
    <text evidence="6">The sequence shown here is derived from an EMBL/GenBank/DDBJ whole genome shotgun (WGS) entry which is preliminary data.</text>
</comment>
<protein>
    <recommendedName>
        <fullName evidence="8">Protein RTA1</fullName>
    </recommendedName>
</protein>
<evidence type="ECO:0000256" key="5">
    <source>
        <dbReference type="SAM" id="Phobius"/>
    </source>
</evidence>
<accession>A0A3M2RVE7</accession>
<evidence type="ECO:0000256" key="1">
    <source>
        <dbReference type="ARBA" id="ARBA00004141"/>
    </source>
</evidence>
<evidence type="ECO:0000313" key="6">
    <source>
        <dbReference type="EMBL" id="RMJ09268.1"/>
    </source>
</evidence>
<feature type="transmembrane region" description="Helical" evidence="5">
    <location>
        <begin position="154"/>
        <end position="178"/>
    </location>
</feature>
<keyword evidence="7" id="KW-1185">Reference proteome</keyword>
<dbReference type="InterPro" id="IPR007568">
    <property type="entry name" value="RTA1"/>
</dbReference>
<feature type="transmembrane region" description="Helical" evidence="5">
    <location>
        <begin position="41"/>
        <end position="60"/>
    </location>
</feature>
<keyword evidence="2 5" id="KW-0812">Transmembrane</keyword>
<dbReference type="OrthoDB" id="3358017at2759"/>
<keyword evidence="3 5" id="KW-1133">Transmembrane helix</keyword>
<name>A0A3M2RVE7_9HYPO</name>
<dbReference type="STRING" id="2010991.A0A3M2RVE7"/>
<evidence type="ECO:0000256" key="4">
    <source>
        <dbReference type="ARBA" id="ARBA00023136"/>
    </source>
</evidence>